<evidence type="ECO:0000256" key="1">
    <source>
        <dbReference type="SAM" id="MobiDB-lite"/>
    </source>
</evidence>
<evidence type="ECO:0008006" key="4">
    <source>
        <dbReference type="Google" id="ProtNLM"/>
    </source>
</evidence>
<dbReference type="PROSITE" id="PS50212">
    <property type="entry name" value="RASGEF_NTER"/>
    <property type="match status" value="1"/>
</dbReference>
<evidence type="ECO:0000313" key="2">
    <source>
        <dbReference type="EnsemblMetazoa" id="AARA010819-PA"/>
    </source>
</evidence>
<dbReference type="VEuPathDB" id="VectorBase:AARA010819"/>
<dbReference type="EMBL" id="APCN01000642">
    <property type="status" value="NOT_ANNOTATED_CDS"/>
    <property type="molecule type" value="Genomic_DNA"/>
</dbReference>
<protein>
    <recommendedName>
        <fullName evidence="4">Ras-GEF domain-containing protein</fullName>
    </recommendedName>
</protein>
<dbReference type="InterPro" id="IPR023578">
    <property type="entry name" value="Ras_GEF_dom_sf"/>
</dbReference>
<dbReference type="Gene3D" id="1.10.840.10">
    <property type="entry name" value="Ras guanine-nucleotide exchange factors catalytic domain"/>
    <property type="match status" value="1"/>
</dbReference>
<dbReference type="Gene3D" id="1.20.870.10">
    <property type="entry name" value="Son of sevenless (SoS) protein Chain: S domain 1"/>
    <property type="match status" value="1"/>
</dbReference>
<accession>A0A182IB57</accession>
<dbReference type="KEGG" id="aara:120902955"/>
<dbReference type="SUPFAM" id="SSF48366">
    <property type="entry name" value="Ras GEF"/>
    <property type="match status" value="1"/>
</dbReference>
<dbReference type="VEuPathDB" id="VectorBase:AARA21_001731"/>
<dbReference type="PROSITE" id="PS50009">
    <property type="entry name" value="RASGEF_CAT"/>
    <property type="match status" value="1"/>
</dbReference>
<dbReference type="Proteomes" id="UP000075840">
    <property type="component" value="Unassembled WGS sequence"/>
</dbReference>
<feature type="region of interest" description="Disordered" evidence="1">
    <location>
        <begin position="442"/>
        <end position="469"/>
    </location>
</feature>
<dbReference type="InterPro" id="IPR001895">
    <property type="entry name" value="RASGEF_cat_dom"/>
</dbReference>
<dbReference type="EnsemblMetazoa" id="AARA010819-RA">
    <property type="protein sequence ID" value="AARA010819-PA"/>
    <property type="gene ID" value="AARA010819"/>
</dbReference>
<name>A0A182IB57_ANOAR</name>
<keyword evidence="3" id="KW-1185">Reference proteome</keyword>
<feature type="compositionally biased region" description="Low complexity" evidence="1">
    <location>
        <begin position="444"/>
        <end position="469"/>
    </location>
</feature>
<reference evidence="2" key="1">
    <citation type="submission" date="2022-08" db="UniProtKB">
        <authorList>
            <consortium name="EnsemblMetazoa"/>
        </authorList>
    </citation>
    <scope>IDENTIFICATION</scope>
    <source>
        <strain evidence="2">Dongola</strain>
    </source>
</reference>
<sequence length="574" mass="62727">MAMYYYASKLSAVACGTRCRQGLARRQRTNRTNRQGGKKDDDEDSDDNSKDKKALSSFFCESTNDTIVISVKSSEQPEVCCESTPTLAQQQHGQGSLGTGGVMYGNGTIVSGPLESLIDLLMPGNVEEFDQEYVFSFLLSARFFIRSFELLGKLLESIPEPEPLERIVPLLGVWTRMFPYDFRDERMMNHVKHIVARCADTKLANVVPQLLCALLARLTELENHEEELRSYQSTADNKTESISWPTATQLAQLLCRIERKLAKHVGPEEFVQCSPNLLKDPNREDFTPKPMSAGPSGGGGGGGGGSSGAGGHATSLDGKKTCNLESYLEWSARLRLLVANEILKCRNIQDRNKQFELWSGAAQYCLLVGNYNSATAILESFDLPPVARLQVTWSKLSSTTSQQLDCMQRHAEGCGSLWSKQTEQHGNGSSCGDGRRSILQPSLAAGSSKPSTAGSSAAAATGSGGVTRSSSNEWVVIPVFVDIIKLALKAREDCCVRLPNGHINMTAFDRLAAIVGAFTKHMIQVNQTLPDVGQYATLCQFMQSCKLLNETELMLASFECEAPTPAEKELYDVA</sequence>
<proteinExistence type="predicted"/>
<dbReference type="GeneID" id="120902955"/>
<organism evidence="2 3">
    <name type="scientific">Anopheles arabiensis</name>
    <name type="common">Mosquito</name>
    <dbReference type="NCBI Taxonomy" id="7173"/>
    <lineage>
        <taxon>Eukaryota</taxon>
        <taxon>Metazoa</taxon>
        <taxon>Ecdysozoa</taxon>
        <taxon>Arthropoda</taxon>
        <taxon>Hexapoda</taxon>
        <taxon>Insecta</taxon>
        <taxon>Pterygota</taxon>
        <taxon>Neoptera</taxon>
        <taxon>Endopterygota</taxon>
        <taxon>Diptera</taxon>
        <taxon>Nematocera</taxon>
        <taxon>Culicoidea</taxon>
        <taxon>Culicidae</taxon>
        <taxon>Anophelinae</taxon>
        <taxon>Anopheles</taxon>
    </lineage>
</organism>
<dbReference type="SMART" id="SM00147">
    <property type="entry name" value="RasGEF"/>
    <property type="match status" value="1"/>
</dbReference>
<feature type="region of interest" description="Disordered" evidence="1">
    <location>
        <begin position="274"/>
        <end position="313"/>
    </location>
</feature>
<dbReference type="Pfam" id="PF00617">
    <property type="entry name" value="RasGEF"/>
    <property type="match status" value="1"/>
</dbReference>
<evidence type="ECO:0000313" key="3">
    <source>
        <dbReference type="Proteomes" id="UP000075840"/>
    </source>
</evidence>
<dbReference type="RefSeq" id="XP_040167992.1">
    <property type="nucleotide sequence ID" value="XM_040312058.1"/>
</dbReference>
<dbReference type="AlphaFoldDB" id="A0A182IB57"/>
<dbReference type="GO" id="GO:0005085">
    <property type="term" value="F:guanyl-nucleotide exchange factor activity"/>
    <property type="evidence" value="ECO:0007669"/>
    <property type="project" value="InterPro"/>
</dbReference>
<dbReference type="GO" id="GO:0007265">
    <property type="term" value="P:Ras protein signal transduction"/>
    <property type="evidence" value="ECO:0007669"/>
    <property type="project" value="TreeGrafter"/>
</dbReference>
<feature type="compositionally biased region" description="Gly residues" evidence="1">
    <location>
        <begin position="295"/>
        <end position="311"/>
    </location>
</feature>
<dbReference type="InterPro" id="IPR036964">
    <property type="entry name" value="RASGEF_cat_dom_sf"/>
</dbReference>
<dbReference type="GO" id="GO:0005886">
    <property type="term" value="C:plasma membrane"/>
    <property type="evidence" value="ECO:0007669"/>
    <property type="project" value="TreeGrafter"/>
</dbReference>
<feature type="region of interest" description="Disordered" evidence="1">
    <location>
        <begin position="24"/>
        <end position="50"/>
    </location>
</feature>
<dbReference type="PANTHER" id="PTHR23113:SF349">
    <property type="match status" value="1"/>
</dbReference>
<dbReference type="InterPro" id="IPR000651">
    <property type="entry name" value="Ras-like_Gua-exchang_fac_N"/>
</dbReference>
<dbReference type="InterPro" id="IPR008937">
    <property type="entry name" value="Ras-like_GEF"/>
</dbReference>
<dbReference type="PANTHER" id="PTHR23113">
    <property type="entry name" value="GUANINE NUCLEOTIDE EXCHANGE FACTOR"/>
    <property type="match status" value="1"/>
</dbReference>